<dbReference type="AlphaFoldDB" id="L1JYQ0"/>
<dbReference type="KEGG" id="gtt:GUITHDRAFT_101166"/>
<dbReference type="SMART" id="SM00326">
    <property type="entry name" value="SH3"/>
    <property type="match status" value="1"/>
</dbReference>
<evidence type="ECO:0000256" key="1">
    <source>
        <dbReference type="ARBA" id="ARBA00022443"/>
    </source>
</evidence>
<dbReference type="GeneID" id="17309902"/>
<reference evidence="7" key="2">
    <citation type="submission" date="2012-11" db="EMBL/GenBank/DDBJ databases">
        <authorList>
            <person name="Kuo A."/>
            <person name="Curtis B.A."/>
            <person name="Tanifuji G."/>
            <person name="Burki F."/>
            <person name="Gruber A."/>
            <person name="Irimia M."/>
            <person name="Maruyama S."/>
            <person name="Arias M.C."/>
            <person name="Ball S.G."/>
            <person name="Gile G.H."/>
            <person name="Hirakawa Y."/>
            <person name="Hopkins J.F."/>
            <person name="Rensing S.A."/>
            <person name="Schmutz J."/>
            <person name="Symeonidi A."/>
            <person name="Elias M."/>
            <person name="Eveleigh R.J."/>
            <person name="Herman E.K."/>
            <person name="Klute M.J."/>
            <person name="Nakayama T."/>
            <person name="Obornik M."/>
            <person name="Reyes-Prieto A."/>
            <person name="Armbrust E.V."/>
            <person name="Aves S.J."/>
            <person name="Beiko R.G."/>
            <person name="Coutinho P."/>
            <person name="Dacks J.B."/>
            <person name="Durnford D.G."/>
            <person name="Fast N.M."/>
            <person name="Green B.R."/>
            <person name="Grisdale C."/>
            <person name="Hempe F."/>
            <person name="Henrissat B."/>
            <person name="Hoppner M.P."/>
            <person name="Ishida K.-I."/>
            <person name="Kim E."/>
            <person name="Koreny L."/>
            <person name="Kroth P.G."/>
            <person name="Liu Y."/>
            <person name="Malik S.-B."/>
            <person name="Maier U.G."/>
            <person name="McRose D."/>
            <person name="Mock T."/>
            <person name="Neilson J.A."/>
            <person name="Onodera N.T."/>
            <person name="Poole A.M."/>
            <person name="Pritham E.J."/>
            <person name="Richards T.A."/>
            <person name="Rocap G."/>
            <person name="Roy S.W."/>
            <person name="Sarai C."/>
            <person name="Schaack S."/>
            <person name="Shirato S."/>
            <person name="Slamovits C.H."/>
            <person name="Spencer D.F."/>
            <person name="Suzuki S."/>
            <person name="Worden A.Z."/>
            <person name="Zauner S."/>
            <person name="Barry K."/>
            <person name="Bell C."/>
            <person name="Bharti A.K."/>
            <person name="Crow J.A."/>
            <person name="Grimwood J."/>
            <person name="Kramer R."/>
            <person name="Lindquist E."/>
            <person name="Lucas S."/>
            <person name="Salamov A."/>
            <person name="McFadden G.I."/>
            <person name="Lane C.E."/>
            <person name="Keeling P.J."/>
            <person name="Gray M.W."/>
            <person name="Grigoriev I.V."/>
            <person name="Archibald J.M."/>
        </authorList>
    </citation>
    <scope>NUCLEOTIDE SEQUENCE</scope>
    <source>
        <strain evidence="7">CCMP2712</strain>
    </source>
</reference>
<dbReference type="PaxDb" id="55529-EKX53464"/>
<dbReference type="OrthoDB" id="10255964at2759"/>
<evidence type="ECO:0000259" key="4">
    <source>
        <dbReference type="PROSITE" id="PS50002"/>
    </source>
</evidence>
<reference evidence="6" key="3">
    <citation type="submission" date="2016-03" db="UniProtKB">
        <authorList>
            <consortium name="EnsemblProtists"/>
        </authorList>
    </citation>
    <scope>IDENTIFICATION</scope>
</reference>
<sequence length="265" mass="30252">MKCRIKIGNQSSEPRKIGLGDPIFRELVHRIGEEDDVSELSNMKLVLDLDDVPPVDEKDSSQKHHASMGGRHFESQNGSHRTLNPPPNMGEQSYVRCVSNYEPEDEREQEVTLKRGEVVEILQTADRGWSFGKIIGVDHGVGFERFHQEITGWFPSSFTVPYTLHSPYQDNLKDQGRQQQQEDNGSHQWATFEEHVQTQNGKSRVRVEGGFSAAKHAILMNRLTQLRSDFSKVLDVPESHMQLQFSHTGLINFSISDAHHHMDDR</sequence>
<accession>L1JYQ0</accession>
<dbReference type="Pfam" id="PF07653">
    <property type="entry name" value="SH3_2"/>
    <property type="match status" value="1"/>
</dbReference>
<dbReference type="InterPro" id="IPR036028">
    <property type="entry name" value="SH3-like_dom_sf"/>
</dbReference>
<keyword evidence="1 2" id="KW-0728">SH3 domain</keyword>
<protein>
    <recommendedName>
        <fullName evidence="4">SH3 domain-containing protein</fullName>
    </recommendedName>
</protein>
<evidence type="ECO:0000256" key="3">
    <source>
        <dbReference type="SAM" id="MobiDB-lite"/>
    </source>
</evidence>
<evidence type="ECO:0000313" key="6">
    <source>
        <dbReference type="EnsemblProtists" id="EKX53464"/>
    </source>
</evidence>
<dbReference type="InterPro" id="IPR001452">
    <property type="entry name" value="SH3_domain"/>
</dbReference>
<dbReference type="HOGENOM" id="CLU_1051497_0_0_1"/>
<dbReference type="PROSITE" id="PS50002">
    <property type="entry name" value="SH3"/>
    <property type="match status" value="1"/>
</dbReference>
<dbReference type="EnsemblProtists" id="EKX53464">
    <property type="protein sequence ID" value="EKX53464"/>
    <property type="gene ID" value="GUITHDRAFT_101166"/>
</dbReference>
<evidence type="ECO:0000256" key="2">
    <source>
        <dbReference type="PROSITE-ProRule" id="PRU00192"/>
    </source>
</evidence>
<evidence type="ECO:0000313" key="7">
    <source>
        <dbReference type="Proteomes" id="UP000011087"/>
    </source>
</evidence>
<name>L1JYQ0_GUITC</name>
<gene>
    <name evidence="5" type="ORF">GUITHDRAFT_101166</name>
</gene>
<dbReference type="EMBL" id="JH992970">
    <property type="protein sequence ID" value="EKX53464.1"/>
    <property type="molecule type" value="Genomic_DNA"/>
</dbReference>
<feature type="domain" description="SH3" evidence="4">
    <location>
        <begin position="90"/>
        <end position="164"/>
    </location>
</feature>
<evidence type="ECO:0000313" key="5">
    <source>
        <dbReference type="EMBL" id="EKX53464.1"/>
    </source>
</evidence>
<organism evidence="5">
    <name type="scientific">Guillardia theta (strain CCMP2712)</name>
    <name type="common">Cryptophyte</name>
    <dbReference type="NCBI Taxonomy" id="905079"/>
    <lineage>
        <taxon>Eukaryota</taxon>
        <taxon>Cryptophyceae</taxon>
        <taxon>Pyrenomonadales</taxon>
        <taxon>Geminigeraceae</taxon>
        <taxon>Guillardia</taxon>
    </lineage>
</organism>
<dbReference type="RefSeq" id="XP_005840444.1">
    <property type="nucleotide sequence ID" value="XM_005840387.1"/>
</dbReference>
<keyword evidence="7" id="KW-1185">Reference proteome</keyword>
<dbReference type="Gene3D" id="2.30.30.40">
    <property type="entry name" value="SH3 Domains"/>
    <property type="match status" value="1"/>
</dbReference>
<reference evidence="5 7" key="1">
    <citation type="journal article" date="2012" name="Nature">
        <title>Algal genomes reveal evolutionary mosaicism and the fate of nucleomorphs.</title>
        <authorList>
            <consortium name="DOE Joint Genome Institute"/>
            <person name="Curtis B.A."/>
            <person name="Tanifuji G."/>
            <person name="Burki F."/>
            <person name="Gruber A."/>
            <person name="Irimia M."/>
            <person name="Maruyama S."/>
            <person name="Arias M.C."/>
            <person name="Ball S.G."/>
            <person name="Gile G.H."/>
            <person name="Hirakawa Y."/>
            <person name="Hopkins J.F."/>
            <person name="Kuo A."/>
            <person name="Rensing S.A."/>
            <person name="Schmutz J."/>
            <person name="Symeonidi A."/>
            <person name="Elias M."/>
            <person name="Eveleigh R.J."/>
            <person name="Herman E.K."/>
            <person name="Klute M.J."/>
            <person name="Nakayama T."/>
            <person name="Obornik M."/>
            <person name="Reyes-Prieto A."/>
            <person name="Armbrust E.V."/>
            <person name="Aves S.J."/>
            <person name="Beiko R.G."/>
            <person name="Coutinho P."/>
            <person name="Dacks J.B."/>
            <person name="Durnford D.G."/>
            <person name="Fast N.M."/>
            <person name="Green B.R."/>
            <person name="Grisdale C.J."/>
            <person name="Hempel F."/>
            <person name="Henrissat B."/>
            <person name="Hoppner M.P."/>
            <person name="Ishida K."/>
            <person name="Kim E."/>
            <person name="Koreny L."/>
            <person name="Kroth P.G."/>
            <person name="Liu Y."/>
            <person name="Malik S.B."/>
            <person name="Maier U.G."/>
            <person name="McRose D."/>
            <person name="Mock T."/>
            <person name="Neilson J.A."/>
            <person name="Onodera N.T."/>
            <person name="Poole A.M."/>
            <person name="Pritham E.J."/>
            <person name="Richards T.A."/>
            <person name="Rocap G."/>
            <person name="Roy S.W."/>
            <person name="Sarai C."/>
            <person name="Schaack S."/>
            <person name="Shirato S."/>
            <person name="Slamovits C.H."/>
            <person name="Spencer D.F."/>
            <person name="Suzuki S."/>
            <person name="Worden A.Z."/>
            <person name="Zauner S."/>
            <person name="Barry K."/>
            <person name="Bell C."/>
            <person name="Bharti A.K."/>
            <person name="Crow J.A."/>
            <person name="Grimwood J."/>
            <person name="Kramer R."/>
            <person name="Lindquist E."/>
            <person name="Lucas S."/>
            <person name="Salamov A."/>
            <person name="McFadden G.I."/>
            <person name="Lane C.E."/>
            <person name="Keeling P.J."/>
            <person name="Gray M.W."/>
            <person name="Grigoriev I.V."/>
            <person name="Archibald J.M."/>
        </authorList>
    </citation>
    <scope>NUCLEOTIDE SEQUENCE</scope>
    <source>
        <strain evidence="5 7">CCMP2712</strain>
    </source>
</reference>
<feature type="region of interest" description="Disordered" evidence="3">
    <location>
        <begin position="52"/>
        <end position="91"/>
    </location>
</feature>
<proteinExistence type="predicted"/>
<dbReference type="Proteomes" id="UP000011087">
    <property type="component" value="Unassembled WGS sequence"/>
</dbReference>
<dbReference type="SUPFAM" id="SSF50044">
    <property type="entry name" value="SH3-domain"/>
    <property type="match status" value="1"/>
</dbReference>